<dbReference type="PANTHER" id="PTHR22916">
    <property type="entry name" value="GLYCOSYLTRANSFERASE"/>
    <property type="match status" value="1"/>
</dbReference>
<reference evidence="4 5" key="1">
    <citation type="submission" date="2020-02" db="EMBL/GenBank/DDBJ databases">
        <title>Whole-genome sequencing and comparative analysis of the genomes of Bacteroides thetaiotaomicron and Escherichia coli isolated from a healthy resident in Vietnam.</title>
        <authorList>
            <person name="Mohsin M."/>
            <person name="Tanaka K."/>
            <person name="Kawahara R."/>
            <person name="Kondo S."/>
            <person name="Noguchi H."/>
            <person name="Motooka D."/>
            <person name="Nakamura S."/>
            <person name="Khong D.T."/>
            <person name="Nguyen T.N."/>
            <person name="Tran H.T."/>
            <person name="Yamamoto Y."/>
        </authorList>
    </citation>
    <scope>NUCLEOTIDE SEQUENCE [LARGE SCALE GENOMIC DNA]</scope>
    <source>
        <strain evidence="4 5">F9-2</strain>
    </source>
</reference>
<keyword evidence="2" id="KW-0808">Transferase</keyword>
<dbReference type="InterPro" id="IPR029044">
    <property type="entry name" value="Nucleotide-diphossugar_trans"/>
</dbReference>
<feature type="domain" description="Glycosyltransferase 2-like" evidence="3">
    <location>
        <begin position="5"/>
        <end position="178"/>
    </location>
</feature>
<keyword evidence="1" id="KW-0328">Glycosyltransferase</keyword>
<evidence type="ECO:0000259" key="3">
    <source>
        <dbReference type="Pfam" id="PF00535"/>
    </source>
</evidence>
<sequence length="314" mass="36996">MPKVSVIIPIYGVEKYIERCVRSLFEQTLDDIEYLFIDDCSPDGSVRIIMRILDEYPNRKEQVIIHRMEQNSGQAKVREWGMKNATGDYVIHCDSDDWTDLMMYESMYQKALEEDADVVVCDYYKSDGVNHEMKLAIASGTDILSLLSDILRKMISAAVWNKLVRRNLYLITNFLYPTNDMGEDMVIMTQILLSARNVSYINRPYYFYFCNPTSICNATPVDAQLKRFIQAVNNAKLIKTIFAKSEYFLRLRHSLNKYFFEERYLLVPLIKVDKKYITIWKNTFPEINRYVLLNPYLTFGNKAHFYLTLFKSYL</sequence>
<dbReference type="InterPro" id="IPR001173">
    <property type="entry name" value="Glyco_trans_2-like"/>
</dbReference>
<evidence type="ECO:0000256" key="2">
    <source>
        <dbReference type="ARBA" id="ARBA00022679"/>
    </source>
</evidence>
<protein>
    <recommendedName>
        <fullName evidence="3">Glycosyltransferase 2-like domain-containing protein</fullName>
    </recommendedName>
</protein>
<organism evidence="4 5">
    <name type="scientific">Bacteroides thetaiotaomicron</name>
    <dbReference type="NCBI Taxonomy" id="818"/>
    <lineage>
        <taxon>Bacteria</taxon>
        <taxon>Pseudomonadati</taxon>
        <taxon>Bacteroidota</taxon>
        <taxon>Bacteroidia</taxon>
        <taxon>Bacteroidales</taxon>
        <taxon>Bacteroidaceae</taxon>
        <taxon>Bacteroides</taxon>
    </lineage>
</organism>
<evidence type="ECO:0000256" key="1">
    <source>
        <dbReference type="ARBA" id="ARBA00022676"/>
    </source>
</evidence>
<evidence type="ECO:0000313" key="4">
    <source>
        <dbReference type="EMBL" id="BCA49686.1"/>
    </source>
</evidence>
<dbReference type="EMBL" id="AP022660">
    <property type="protein sequence ID" value="BCA49686.1"/>
    <property type="molecule type" value="Genomic_DNA"/>
</dbReference>
<name>A0A679HFC1_BACT4</name>
<dbReference type="PANTHER" id="PTHR22916:SF51">
    <property type="entry name" value="GLYCOSYLTRANSFERASE EPSH-RELATED"/>
    <property type="match status" value="1"/>
</dbReference>
<dbReference type="AlphaFoldDB" id="A0A679HFC1"/>
<proteinExistence type="predicted"/>
<dbReference type="CDD" id="cd00761">
    <property type="entry name" value="Glyco_tranf_GTA_type"/>
    <property type="match status" value="1"/>
</dbReference>
<dbReference type="SUPFAM" id="SSF53448">
    <property type="entry name" value="Nucleotide-diphospho-sugar transferases"/>
    <property type="match status" value="1"/>
</dbReference>
<accession>A0A679HFC1</accession>
<dbReference type="RefSeq" id="WP_172556579.1">
    <property type="nucleotide sequence ID" value="NZ_AP022660.1"/>
</dbReference>
<dbReference type="Gene3D" id="3.90.550.10">
    <property type="entry name" value="Spore Coat Polysaccharide Biosynthesis Protein SpsA, Chain A"/>
    <property type="match status" value="1"/>
</dbReference>
<dbReference type="Pfam" id="PF00535">
    <property type="entry name" value="Glycos_transf_2"/>
    <property type="match status" value="1"/>
</dbReference>
<gene>
    <name evidence="4" type="ORF">BatF92_16280</name>
</gene>
<dbReference type="Proteomes" id="UP000500882">
    <property type="component" value="Chromosome"/>
</dbReference>
<dbReference type="GO" id="GO:0016758">
    <property type="term" value="F:hexosyltransferase activity"/>
    <property type="evidence" value="ECO:0007669"/>
    <property type="project" value="UniProtKB-ARBA"/>
</dbReference>
<evidence type="ECO:0000313" key="5">
    <source>
        <dbReference type="Proteomes" id="UP000500882"/>
    </source>
</evidence>